<dbReference type="PIRSF" id="PIRSF002162">
    <property type="entry name" value="Ribosomal_L6"/>
    <property type="match status" value="1"/>
</dbReference>
<protein>
    <recommendedName>
        <fullName evidence="6">Large ribosomal subunit protein uL6</fullName>
    </recommendedName>
</protein>
<dbReference type="PANTHER" id="PTHR11655">
    <property type="entry name" value="60S/50S RIBOSOMAL PROTEIN L6/L9"/>
    <property type="match status" value="1"/>
</dbReference>
<dbReference type="PRINTS" id="PR00059">
    <property type="entry name" value="RIBOSOMALL6"/>
</dbReference>
<dbReference type="InterPro" id="IPR036789">
    <property type="entry name" value="Ribosomal_uL6-like_a/b-dom_sf"/>
</dbReference>
<keyword evidence="5 6" id="KW-0687">Ribonucleoprotein</keyword>
<dbReference type="InterPro" id="IPR002358">
    <property type="entry name" value="Ribosomal_uL6_CS"/>
</dbReference>
<reference evidence="10" key="1">
    <citation type="journal article" date="2015" name="ISME J.">
        <title>Aquifer environment selects for microbial species cohorts in sediment and groundwater.</title>
        <authorList>
            <person name="Hug L.A."/>
            <person name="Thomas B.C."/>
            <person name="Brown C.T."/>
            <person name="Frischkorn K.R."/>
            <person name="Williams K.H."/>
            <person name="Tringe S.G."/>
            <person name="Banfield J.F."/>
        </authorList>
    </citation>
    <scope>NUCLEOTIDE SEQUENCE</scope>
</reference>
<dbReference type="InterPro" id="IPR019906">
    <property type="entry name" value="Ribosomal_uL6_bac-type"/>
</dbReference>
<dbReference type="GO" id="GO:0019843">
    <property type="term" value="F:rRNA binding"/>
    <property type="evidence" value="ECO:0007669"/>
    <property type="project" value="UniProtKB-UniRule"/>
</dbReference>
<comment type="function">
    <text evidence="6 8">This protein binds to the 23S rRNA, and is important in its secondary structure. It is located near the subunit interface in the base of the L7/L12 stalk, and near the tRNA binding site of the peptidyltransferase center.</text>
</comment>
<dbReference type="FunFam" id="3.90.930.12:FF:000002">
    <property type="entry name" value="50S ribosomal protein L6"/>
    <property type="match status" value="1"/>
</dbReference>
<organism evidence="10">
    <name type="scientific">uncultured delta proteobacterium Rifle_16ft_4_minimus_2971</name>
    <dbReference type="NCBI Taxonomy" id="1665178"/>
    <lineage>
        <taxon>Bacteria</taxon>
        <taxon>Deltaproteobacteria</taxon>
        <taxon>environmental samples</taxon>
    </lineage>
</organism>
<dbReference type="HAMAP" id="MF_01365_B">
    <property type="entry name" value="Ribosomal_uL6_B"/>
    <property type="match status" value="1"/>
</dbReference>
<dbReference type="NCBIfam" id="TIGR03654">
    <property type="entry name" value="L6_bact"/>
    <property type="match status" value="1"/>
</dbReference>
<gene>
    <name evidence="6 10" type="primary">rplF</name>
</gene>
<sequence>MSRIGKKIISIPQGVKVSLNGDVVKVEGPKGSLVQSLGKELKTTVSGNEIKITRNGEDTGTIMLHGLTRSLVANMIRGVTEGFQKNLEIFGVGYRAEAQGSMLNLSLGYSHPVQYTLPKGITVTVDKQTSIILKGIDKQLLGHTAAEIKAFRPPDPYKGKGIKYAGEVIRRKAGKAGKAGGGGKAA</sequence>
<dbReference type="Pfam" id="PF00347">
    <property type="entry name" value="Ribosomal_L6"/>
    <property type="match status" value="2"/>
</dbReference>
<dbReference type="GO" id="GO:0022625">
    <property type="term" value="C:cytosolic large ribosomal subunit"/>
    <property type="evidence" value="ECO:0007669"/>
    <property type="project" value="UniProtKB-UniRule"/>
</dbReference>
<evidence type="ECO:0000313" key="10">
    <source>
        <dbReference type="EMBL" id="AKQ01887.1"/>
    </source>
</evidence>
<dbReference type="InterPro" id="IPR020040">
    <property type="entry name" value="Ribosomal_uL6_a/b-dom"/>
</dbReference>
<evidence type="ECO:0000259" key="9">
    <source>
        <dbReference type="Pfam" id="PF00347"/>
    </source>
</evidence>
<dbReference type="InterPro" id="IPR000702">
    <property type="entry name" value="Ribosomal_uL6-like"/>
</dbReference>
<dbReference type="PROSITE" id="PS00525">
    <property type="entry name" value="RIBOSOMAL_L6_1"/>
    <property type="match status" value="1"/>
</dbReference>
<comment type="similarity">
    <text evidence="1 6 7">Belongs to the universal ribosomal protein uL6 family.</text>
</comment>
<evidence type="ECO:0000256" key="7">
    <source>
        <dbReference type="RuleBase" id="RU003869"/>
    </source>
</evidence>
<evidence type="ECO:0000256" key="6">
    <source>
        <dbReference type="HAMAP-Rule" id="MF_01365"/>
    </source>
</evidence>
<dbReference type="GO" id="GO:0003735">
    <property type="term" value="F:structural constituent of ribosome"/>
    <property type="evidence" value="ECO:0007669"/>
    <property type="project" value="UniProtKB-UniRule"/>
</dbReference>
<dbReference type="Gene3D" id="3.90.930.12">
    <property type="entry name" value="Ribosomal protein L6, alpha-beta domain"/>
    <property type="match status" value="2"/>
</dbReference>
<keyword evidence="4 6" id="KW-0689">Ribosomal protein</keyword>
<accession>A0A0H4T658</accession>
<dbReference type="PANTHER" id="PTHR11655:SF14">
    <property type="entry name" value="LARGE RIBOSOMAL SUBUNIT PROTEIN UL6M"/>
    <property type="match status" value="1"/>
</dbReference>
<comment type="subunit">
    <text evidence="6">Part of the 50S ribosomal subunit.</text>
</comment>
<evidence type="ECO:0000256" key="3">
    <source>
        <dbReference type="ARBA" id="ARBA00022884"/>
    </source>
</evidence>
<feature type="domain" description="Large ribosomal subunit protein uL6 alpha-beta" evidence="9">
    <location>
        <begin position="11"/>
        <end position="82"/>
    </location>
</feature>
<evidence type="ECO:0000256" key="2">
    <source>
        <dbReference type="ARBA" id="ARBA00022730"/>
    </source>
</evidence>
<dbReference type="SUPFAM" id="SSF56053">
    <property type="entry name" value="Ribosomal protein L6"/>
    <property type="match status" value="2"/>
</dbReference>
<keyword evidence="2 6" id="KW-0699">rRNA-binding</keyword>
<feature type="domain" description="Large ribosomal subunit protein uL6 alpha-beta" evidence="9">
    <location>
        <begin position="90"/>
        <end position="164"/>
    </location>
</feature>
<evidence type="ECO:0000256" key="4">
    <source>
        <dbReference type="ARBA" id="ARBA00022980"/>
    </source>
</evidence>
<dbReference type="FunFam" id="3.90.930.12:FF:000001">
    <property type="entry name" value="50S ribosomal protein L6"/>
    <property type="match status" value="1"/>
</dbReference>
<evidence type="ECO:0000256" key="1">
    <source>
        <dbReference type="ARBA" id="ARBA00009356"/>
    </source>
</evidence>
<evidence type="ECO:0000256" key="5">
    <source>
        <dbReference type="ARBA" id="ARBA00023274"/>
    </source>
</evidence>
<proteinExistence type="inferred from homology"/>
<dbReference type="EMBL" id="KT006982">
    <property type="protein sequence ID" value="AKQ01887.1"/>
    <property type="molecule type" value="Genomic_DNA"/>
</dbReference>
<keyword evidence="3 6" id="KW-0694">RNA-binding</keyword>
<dbReference type="GO" id="GO:0002181">
    <property type="term" value="P:cytoplasmic translation"/>
    <property type="evidence" value="ECO:0007669"/>
    <property type="project" value="TreeGrafter"/>
</dbReference>
<evidence type="ECO:0000256" key="8">
    <source>
        <dbReference type="RuleBase" id="RU003870"/>
    </source>
</evidence>
<name>A0A0H4T658_9DELT</name>
<dbReference type="AlphaFoldDB" id="A0A0H4T658"/>